<reference evidence="6 7" key="1">
    <citation type="submission" date="2024-10" db="EMBL/GenBank/DDBJ databases">
        <authorList>
            <person name="Kim D."/>
        </authorList>
    </citation>
    <scope>NUCLEOTIDE SEQUENCE [LARGE SCALE GENOMIC DNA]</scope>
    <source>
        <strain evidence="6">BH-2024</strain>
    </source>
</reference>
<dbReference type="InterPro" id="IPR001661">
    <property type="entry name" value="Glyco_hydro_37"/>
</dbReference>
<dbReference type="PANTHER" id="PTHR23403:SF1">
    <property type="entry name" value="TREHALASE"/>
    <property type="match status" value="1"/>
</dbReference>
<gene>
    <name evidence="6" type="ORF">niasHT_033933</name>
</gene>
<comment type="catalytic activity">
    <reaction evidence="1 5">
        <text>alpha,alpha-trehalose + H2O = alpha-D-glucose + beta-D-glucose</text>
        <dbReference type="Rhea" id="RHEA:32675"/>
        <dbReference type="ChEBI" id="CHEBI:15377"/>
        <dbReference type="ChEBI" id="CHEBI:15903"/>
        <dbReference type="ChEBI" id="CHEBI:16551"/>
        <dbReference type="ChEBI" id="CHEBI:17925"/>
        <dbReference type="EC" id="3.2.1.28"/>
    </reaction>
</comment>
<accession>A0ABD2HTL2</accession>
<keyword evidence="5" id="KW-0378">Hydrolase</keyword>
<dbReference type="AlphaFoldDB" id="A0ABD2HTL2"/>
<evidence type="ECO:0000256" key="2">
    <source>
        <dbReference type="ARBA" id="ARBA00005615"/>
    </source>
</evidence>
<dbReference type="Pfam" id="PF01204">
    <property type="entry name" value="Trehalase"/>
    <property type="match status" value="2"/>
</dbReference>
<evidence type="ECO:0000313" key="7">
    <source>
        <dbReference type="Proteomes" id="UP001620626"/>
    </source>
</evidence>
<evidence type="ECO:0000256" key="5">
    <source>
        <dbReference type="RuleBase" id="RU361180"/>
    </source>
</evidence>
<comment type="caution">
    <text evidence="6">The sequence shown here is derived from an EMBL/GenBank/DDBJ whole genome shotgun (WGS) entry which is preliminary data.</text>
</comment>
<keyword evidence="7" id="KW-1185">Reference proteome</keyword>
<name>A0ABD2HTL2_9BILA</name>
<dbReference type="Gene3D" id="1.50.10.10">
    <property type="match status" value="2"/>
</dbReference>
<evidence type="ECO:0000256" key="3">
    <source>
        <dbReference type="ARBA" id="ARBA00012757"/>
    </source>
</evidence>
<dbReference type="EC" id="3.2.1.28" evidence="3 5"/>
<dbReference type="EMBL" id="JBICBT010001389">
    <property type="protein sequence ID" value="KAL3069871.1"/>
    <property type="molecule type" value="Genomic_DNA"/>
</dbReference>
<evidence type="ECO:0000313" key="6">
    <source>
        <dbReference type="EMBL" id="KAL3069871.1"/>
    </source>
</evidence>
<dbReference type="GO" id="GO:0004555">
    <property type="term" value="F:alpha,alpha-trehalase activity"/>
    <property type="evidence" value="ECO:0007669"/>
    <property type="project" value="UniProtKB-EC"/>
</dbReference>
<dbReference type="PRINTS" id="PR00744">
    <property type="entry name" value="GLHYDRLASE37"/>
</dbReference>
<organism evidence="6 7">
    <name type="scientific">Heterodera trifolii</name>
    <dbReference type="NCBI Taxonomy" id="157864"/>
    <lineage>
        <taxon>Eukaryota</taxon>
        <taxon>Metazoa</taxon>
        <taxon>Ecdysozoa</taxon>
        <taxon>Nematoda</taxon>
        <taxon>Chromadorea</taxon>
        <taxon>Rhabditida</taxon>
        <taxon>Tylenchina</taxon>
        <taxon>Tylenchomorpha</taxon>
        <taxon>Tylenchoidea</taxon>
        <taxon>Heteroderidae</taxon>
        <taxon>Heteroderinae</taxon>
        <taxon>Heterodera</taxon>
    </lineage>
</organism>
<comment type="similarity">
    <text evidence="2 5">Belongs to the glycosyl hydrolase 37 family.</text>
</comment>
<protein>
    <recommendedName>
        <fullName evidence="4 5">Trehalase</fullName>
        <ecNumber evidence="3 5">3.2.1.28</ecNumber>
    </recommendedName>
    <alternativeName>
        <fullName evidence="5">Alpha-trehalose glucohydrolase</fullName>
    </alternativeName>
</protein>
<dbReference type="InterPro" id="IPR012341">
    <property type="entry name" value="6hp_glycosidase-like_sf"/>
</dbReference>
<evidence type="ECO:0000256" key="1">
    <source>
        <dbReference type="ARBA" id="ARBA00001576"/>
    </source>
</evidence>
<dbReference type="SUPFAM" id="SSF48208">
    <property type="entry name" value="Six-hairpin glycosidases"/>
    <property type="match status" value="1"/>
</dbReference>
<keyword evidence="5" id="KW-0326">Glycosidase</keyword>
<proteinExistence type="inferred from homology"/>
<evidence type="ECO:0000256" key="4">
    <source>
        <dbReference type="ARBA" id="ARBA00019905"/>
    </source>
</evidence>
<dbReference type="Proteomes" id="UP001620626">
    <property type="component" value="Unassembled WGS sequence"/>
</dbReference>
<dbReference type="InterPro" id="IPR008928">
    <property type="entry name" value="6-hairpin_glycosidase_sf"/>
</dbReference>
<sequence>MQLDKDEIVPNIVDCQKPEMVNCTKFTSECEGQGGRACCYICNTDGCNKNWKKSTKLKQSKVSRRFAIGKNCEEMAKDWAQIEEDEKIGDEYDQSADKNGQAVNDWGERMLFLRDSKHFVDRPMKNDTKNLVEQFKTVFNVAEWKQFMVSKINETQVDNLSKFIRQNFGTADSALTEHLPEDWVENPQNLKNIKDKNLKQWAIELNKMWKELSKKMPNDMNSKDNQRHSLIYLSDPFFVPGGRFREFRYWDSFWIARGLLASGMEKSVKNMCKNFAELVNRFGYVPAGGRIYYSKRSQPPFLTYLVYDYFGATGDIEFLKEIMPTLEKELNFWQTKRTVEVKVKGKKVMFYQYRADTKLPRPEAFCHDVKLVKDIADPMEKAKIWHEIASASESGWDFGSRWIRKDEQDKERPWKLTNLLTTKIVPVDLNALICGNFEMMAHMYLQIGNKAKSREYHAKHQLFLEDFKHLFYNKEHGIWYDFNLESGTSNEAYYGSAAMPLFTRCYDVSDLGTAERMFARMEQLDTATNRKLISHPFGVPERMKGKAFELAQKWVSANYKLYQDNKNCGRKMWEKISADAATPGRGGEYNVQFNFGWTIGTVLDLLVTYSDELSLSTDPTSEYRAQRLTAAQKEVDEMNTAWV</sequence>
<dbReference type="PANTHER" id="PTHR23403">
    <property type="entry name" value="TREHALASE"/>
    <property type="match status" value="1"/>
</dbReference>